<keyword evidence="2" id="KW-0853">WD repeat</keyword>
<dbReference type="EMBL" id="CAVMBE010000009">
    <property type="protein sequence ID" value="CAK3888006.1"/>
    <property type="molecule type" value="Genomic_DNA"/>
</dbReference>
<name>A0AAI9E8Q9_9PEZI</name>
<comment type="subcellular location">
    <subcellularLocation>
        <location evidence="1">Nucleus</location>
    </subcellularLocation>
</comment>
<comment type="caution">
    <text evidence="6">The sequence shown here is derived from an EMBL/GenBank/DDBJ whole genome shotgun (WGS) entry which is preliminary data.</text>
</comment>
<feature type="region of interest" description="Disordered" evidence="5">
    <location>
        <begin position="95"/>
        <end position="186"/>
    </location>
</feature>
<dbReference type="InterPro" id="IPR036322">
    <property type="entry name" value="WD40_repeat_dom_sf"/>
</dbReference>
<dbReference type="Gene3D" id="1.20.960.30">
    <property type="match status" value="1"/>
</dbReference>
<accession>A0AAI9E8Q9</accession>
<dbReference type="InterPro" id="IPR015943">
    <property type="entry name" value="WD40/YVTN_repeat-like_dom_sf"/>
</dbReference>
<dbReference type="Proteomes" id="UP001296104">
    <property type="component" value="Unassembled WGS sequence"/>
</dbReference>
<dbReference type="AlphaFoldDB" id="A0AAI9E8Q9"/>
<evidence type="ECO:0000256" key="4">
    <source>
        <dbReference type="ARBA" id="ARBA00023242"/>
    </source>
</evidence>
<reference evidence="6" key="1">
    <citation type="submission" date="2023-11" db="EMBL/GenBank/DDBJ databases">
        <authorList>
            <person name="Alioto T."/>
            <person name="Alioto T."/>
            <person name="Gomez Garrido J."/>
        </authorList>
    </citation>
    <scope>NUCLEOTIDE SEQUENCE</scope>
</reference>
<organism evidence="6 7">
    <name type="scientific">Lecanosticta acicola</name>
    <dbReference type="NCBI Taxonomy" id="111012"/>
    <lineage>
        <taxon>Eukaryota</taxon>
        <taxon>Fungi</taxon>
        <taxon>Dikarya</taxon>
        <taxon>Ascomycota</taxon>
        <taxon>Pezizomycotina</taxon>
        <taxon>Dothideomycetes</taxon>
        <taxon>Dothideomycetidae</taxon>
        <taxon>Mycosphaerellales</taxon>
        <taxon>Mycosphaerellaceae</taxon>
        <taxon>Lecanosticta</taxon>
    </lineage>
</organism>
<evidence type="ECO:0000313" key="7">
    <source>
        <dbReference type="Proteomes" id="UP001296104"/>
    </source>
</evidence>
<evidence type="ECO:0000256" key="5">
    <source>
        <dbReference type="SAM" id="MobiDB-lite"/>
    </source>
</evidence>
<keyword evidence="3" id="KW-0677">Repeat</keyword>
<evidence type="ECO:0000256" key="1">
    <source>
        <dbReference type="ARBA" id="ARBA00004123"/>
    </source>
</evidence>
<dbReference type="GO" id="GO:0003714">
    <property type="term" value="F:transcription corepressor activity"/>
    <property type="evidence" value="ECO:0007669"/>
    <property type="project" value="InterPro"/>
</dbReference>
<evidence type="ECO:0000256" key="2">
    <source>
        <dbReference type="ARBA" id="ARBA00022574"/>
    </source>
</evidence>
<dbReference type="Gene3D" id="2.130.10.10">
    <property type="entry name" value="YVTN repeat-like/Quinoprotein amine dehydrogenase"/>
    <property type="match status" value="1"/>
</dbReference>
<dbReference type="GO" id="GO:0034967">
    <property type="term" value="C:Set3 complex"/>
    <property type="evidence" value="ECO:0007669"/>
    <property type="project" value="TreeGrafter"/>
</dbReference>
<dbReference type="PANTHER" id="PTHR22846:SF2">
    <property type="entry name" value="F-BOX-LIKE_WD REPEAT-CONTAINING PROTEIN EBI"/>
    <property type="match status" value="1"/>
</dbReference>
<keyword evidence="7" id="KW-1185">Reference proteome</keyword>
<gene>
    <name evidence="6" type="ORF">LECACI_7A002258</name>
</gene>
<evidence type="ECO:0000256" key="3">
    <source>
        <dbReference type="ARBA" id="ARBA00022737"/>
    </source>
</evidence>
<keyword evidence="4" id="KW-0539">Nucleus</keyword>
<dbReference type="GO" id="GO:0006357">
    <property type="term" value="P:regulation of transcription by RNA polymerase II"/>
    <property type="evidence" value="ECO:0007669"/>
    <property type="project" value="TreeGrafter"/>
</dbReference>
<dbReference type="SUPFAM" id="SSF50978">
    <property type="entry name" value="WD40 repeat-like"/>
    <property type="match status" value="1"/>
</dbReference>
<protein>
    <submittedName>
        <fullName evidence="6">WD repeat</fullName>
    </submittedName>
</protein>
<evidence type="ECO:0000313" key="6">
    <source>
        <dbReference type="EMBL" id="CAK3888006.1"/>
    </source>
</evidence>
<sequence>MSGAAAALHSDHINLLVFRYLQEIGFENAATAFYTDWHRPQEFRDPETYPFAPSVQRNELVSVIQTGLSYDELQARIRKQERRFRWTGADARDSIERQERGVENGAASRPSSSSRRKARAPGARPLDDFATPAPKRQRRSEGSEARVNGDRDAMDVDATSGDAEAETEGDAASPTVQSEPEPMEEVQRYDSMDVATQTEIKAGPKTSTIYWKVDKPAANILHSTWNPDSNPKNTRTLLTVGDSICRFYQVPDTIDDAGQITHVDEPALPVGTTVTASTWRPDGSGASCAFNGIRELPDGTNVASHMLIEHHREKGAICFQIEPQLLDPPGVVLGLRYSPNTAYLLVAITNGQRGLVQIWKTPRDGVVLSKTQREPIAWRVFENVLLDVTWIEDDMFLACGAGGLSAMYQVDQSRQREIAAVEPGTVAMRGLISHNSSILPDTRDWDKVRWDGQHQIAVFASSLEKKMIICPRLRSSEGSAQRDQEVDLPEEPTAIAFKPWERPTHDAISTADQESPSLLAAAFVDGTCVVYSINRSADTGAKYSELISLSLDDGPALAVAWSPSGRYLAVGNSELVQIWSADLLRRQNGVRHAPQASVIWRPASEVNGVTNGQSQDDKMPEPSLSWSADGESLAYAVDKQIAVIRFRPALNGAAQENEPNGRLSP</sequence>
<dbReference type="InterPro" id="IPR045183">
    <property type="entry name" value="Ebi-like"/>
</dbReference>
<dbReference type="PANTHER" id="PTHR22846">
    <property type="entry name" value="WD40 REPEAT PROTEIN"/>
    <property type="match status" value="1"/>
</dbReference>
<feature type="compositionally biased region" description="Basic and acidic residues" evidence="5">
    <location>
        <begin position="139"/>
        <end position="154"/>
    </location>
</feature>
<proteinExistence type="predicted"/>